<organism evidence="1 2">
    <name type="scientific">Phytophthora cactorum</name>
    <dbReference type="NCBI Taxonomy" id="29920"/>
    <lineage>
        <taxon>Eukaryota</taxon>
        <taxon>Sar</taxon>
        <taxon>Stramenopiles</taxon>
        <taxon>Oomycota</taxon>
        <taxon>Peronosporomycetes</taxon>
        <taxon>Peronosporales</taxon>
        <taxon>Peronosporaceae</taxon>
        <taxon>Phytophthora</taxon>
    </lineage>
</organism>
<evidence type="ECO:0000313" key="2">
    <source>
        <dbReference type="Proteomes" id="UP000736787"/>
    </source>
</evidence>
<dbReference type="EMBL" id="RCMK01002338">
    <property type="protein sequence ID" value="KAG2882359.1"/>
    <property type="molecule type" value="Genomic_DNA"/>
</dbReference>
<reference evidence="1" key="1">
    <citation type="submission" date="2018-10" db="EMBL/GenBank/DDBJ databases">
        <title>Effector identification in a new, highly contiguous assembly of the strawberry crown rot pathogen Phytophthora cactorum.</title>
        <authorList>
            <person name="Armitage A.D."/>
            <person name="Nellist C.F."/>
            <person name="Bates H."/>
            <person name="Vickerstaff R.J."/>
            <person name="Harrison R.J."/>
        </authorList>
    </citation>
    <scope>NUCLEOTIDE SEQUENCE</scope>
    <source>
        <strain evidence="1">4040</strain>
    </source>
</reference>
<accession>A0A8T1AJC9</accession>
<dbReference type="AlphaFoldDB" id="A0A8T1AJC9"/>
<name>A0A8T1AJC9_9STRA</name>
<proteinExistence type="predicted"/>
<dbReference type="Proteomes" id="UP000736787">
    <property type="component" value="Unassembled WGS sequence"/>
</dbReference>
<evidence type="ECO:0000313" key="1">
    <source>
        <dbReference type="EMBL" id="KAG2882359.1"/>
    </source>
</evidence>
<gene>
    <name evidence="1" type="ORF">PC117_g26242</name>
</gene>
<comment type="caution">
    <text evidence="1">The sequence shown here is derived from an EMBL/GenBank/DDBJ whole genome shotgun (WGS) entry which is preliminary data.</text>
</comment>
<protein>
    <submittedName>
        <fullName evidence="1">Uncharacterized protein</fullName>
    </submittedName>
</protein>
<sequence>MRQGRPPLRGCGRRQHQFRRQAYTVAFKLQVLRHFDSTKSMRATLDRFFDSISETKKSNKAKLVYK</sequence>